<dbReference type="InterPro" id="IPR029016">
    <property type="entry name" value="GAF-like_dom_sf"/>
</dbReference>
<keyword evidence="9" id="KW-1185">Reference proteome</keyword>
<organism evidence="8 9">
    <name type="scientific">Rhodovibrio sodomensis</name>
    <dbReference type="NCBI Taxonomy" id="1088"/>
    <lineage>
        <taxon>Bacteria</taxon>
        <taxon>Pseudomonadati</taxon>
        <taxon>Pseudomonadota</taxon>
        <taxon>Alphaproteobacteria</taxon>
        <taxon>Rhodospirillales</taxon>
        <taxon>Rhodovibrionaceae</taxon>
        <taxon>Rhodovibrio</taxon>
    </lineage>
</organism>
<dbReference type="SMART" id="SM00387">
    <property type="entry name" value="HATPase_c"/>
    <property type="match status" value="1"/>
</dbReference>
<evidence type="ECO:0000313" key="9">
    <source>
        <dbReference type="Proteomes" id="UP001296873"/>
    </source>
</evidence>
<evidence type="ECO:0000256" key="4">
    <source>
        <dbReference type="ARBA" id="ARBA00022777"/>
    </source>
</evidence>
<dbReference type="PROSITE" id="PS50109">
    <property type="entry name" value="HIS_KIN"/>
    <property type="match status" value="1"/>
</dbReference>
<keyword evidence="4" id="KW-0418">Kinase</keyword>
<keyword evidence="5" id="KW-0902">Two-component regulatory system</keyword>
<dbReference type="Proteomes" id="UP001296873">
    <property type="component" value="Unassembled WGS sequence"/>
</dbReference>
<name>A0ABS1DLQ2_9PROT</name>
<dbReference type="PANTHER" id="PTHR43711:SF26">
    <property type="entry name" value="SENSOR HISTIDINE KINASE RCSC"/>
    <property type="match status" value="1"/>
</dbReference>
<comment type="caution">
    <text evidence="8">The sequence shown here is derived from an EMBL/GenBank/DDBJ whole genome shotgun (WGS) entry which is preliminary data.</text>
</comment>
<accession>A0ABS1DLQ2</accession>
<dbReference type="Pfam" id="PF02518">
    <property type="entry name" value="HATPase_c"/>
    <property type="match status" value="1"/>
</dbReference>
<keyword evidence="6" id="KW-0175">Coiled coil</keyword>
<dbReference type="InterPro" id="IPR003661">
    <property type="entry name" value="HisK_dim/P_dom"/>
</dbReference>
<dbReference type="SUPFAM" id="SSF55781">
    <property type="entry name" value="GAF domain-like"/>
    <property type="match status" value="1"/>
</dbReference>
<dbReference type="InterPro" id="IPR036890">
    <property type="entry name" value="HATPase_C_sf"/>
</dbReference>
<dbReference type="EC" id="2.7.13.3" evidence="2"/>
<reference evidence="8 9" key="1">
    <citation type="journal article" date="2020" name="Microorganisms">
        <title>Osmotic Adaptation and Compatible Solute Biosynthesis of Phototrophic Bacteria as Revealed from Genome Analyses.</title>
        <authorList>
            <person name="Imhoff J.F."/>
            <person name="Rahn T."/>
            <person name="Kunzel S."/>
            <person name="Keller A."/>
            <person name="Neulinger S.C."/>
        </authorList>
    </citation>
    <scope>NUCLEOTIDE SEQUENCE [LARGE SCALE GENOMIC DNA]</scope>
    <source>
        <strain evidence="8 9">DSM 9895</strain>
    </source>
</reference>
<dbReference type="SMART" id="SM00388">
    <property type="entry name" value="HisKA"/>
    <property type="match status" value="1"/>
</dbReference>
<dbReference type="InterPro" id="IPR003018">
    <property type="entry name" value="GAF"/>
</dbReference>
<dbReference type="SMART" id="SM00065">
    <property type="entry name" value="GAF"/>
    <property type="match status" value="1"/>
</dbReference>
<feature type="coiled-coil region" evidence="6">
    <location>
        <begin position="155"/>
        <end position="185"/>
    </location>
</feature>
<evidence type="ECO:0000256" key="1">
    <source>
        <dbReference type="ARBA" id="ARBA00000085"/>
    </source>
</evidence>
<evidence type="ECO:0000313" key="8">
    <source>
        <dbReference type="EMBL" id="MBK1671455.1"/>
    </source>
</evidence>
<proteinExistence type="predicted"/>
<evidence type="ECO:0000259" key="7">
    <source>
        <dbReference type="PROSITE" id="PS50109"/>
    </source>
</evidence>
<dbReference type="Pfam" id="PF01590">
    <property type="entry name" value="GAF"/>
    <property type="match status" value="1"/>
</dbReference>
<dbReference type="Pfam" id="PF00512">
    <property type="entry name" value="HisKA"/>
    <property type="match status" value="1"/>
</dbReference>
<gene>
    <name evidence="8" type="ORF">CKO28_25995</name>
</gene>
<dbReference type="InterPro" id="IPR005467">
    <property type="entry name" value="His_kinase_dom"/>
</dbReference>
<dbReference type="SUPFAM" id="SSF47384">
    <property type="entry name" value="Homodimeric domain of signal transducing histidine kinase"/>
    <property type="match status" value="1"/>
</dbReference>
<evidence type="ECO:0000256" key="6">
    <source>
        <dbReference type="SAM" id="Coils"/>
    </source>
</evidence>
<dbReference type="InterPro" id="IPR003594">
    <property type="entry name" value="HATPase_dom"/>
</dbReference>
<evidence type="ECO:0000256" key="2">
    <source>
        <dbReference type="ARBA" id="ARBA00012438"/>
    </source>
</evidence>
<dbReference type="EMBL" id="NRRL01000193">
    <property type="protein sequence ID" value="MBK1671455.1"/>
    <property type="molecule type" value="Genomic_DNA"/>
</dbReference>
<dbReference type="RefSeq" id="WP_200344347.1">
    <property type="nucleotide sequence ID" value="NZ_NRRL01000193.1"/>
</dbReference>
<dbReference type="Gene3D" id="3.30.450.40">
    <property type="match status" value="1"/>
</dbReference>
<dbReference type="PANTHER" id="PTHR43711">
    <property type="entry name" value="TWO-COMPONENT HISTIDINE KINASE"/>
    <property type="match status" value="1"/>
</dbReference>
<keyword evidence="3" id="KW-0808">Transferase</keyword>
<dbReference type="CDD" id="cd00082">
    <property type="entry name" value="HisKA"/>
    <property type="match status" value="1"/>
</dbReference>
<feature type="non-terminal residue" evidence="8">
    <location>
        <position position="422"/>
    </location>
</feature>
<comment type="catalytic activity">
    <reaction evidence="1">
        <text>ATP + protein L-histidine = ADP + protein N-phospho-L-histidine.</text>
        <dbReference type="EC" id="2.7.13.3"/>
    </reaction>
</comment>
<dbReference type="SUPFAM" id="SSF55874">
    <property type="entry name" value="ATPase domain of HSP90 chaperone/DNA topoisomerase II/histidine kinase"/>
    <property type="match status" value="1"/>
</dbReference>
<dbReference type="Gene3D" id="1.10.287.130">
    <property type="match status" value="1"/>
</dbReference>
<dbReference type="Gene3D" id="3.30.565.10">
    <property type="entry name" value="Histidine kinase-like ATPase, C-terminal domain"/>
    <property type="match status" value="1"/>
</dbReference>
<dbReference type="InterPro" id="IPR050736">
    <property type="entry name" value="Sensor_HK_Regulatory"/>
</dbReference>
<protein>
    <recommendedName>
        <fullName evidence="2">histidine kinase</fullName>
        <ecNumber evidence="2">2.7.13.3</ecNumber>
    </recommendedName>
</protein>
<evidence type="ECO:0000256" key="5">
    <source>
        <dbReference type="ARBA" id="ARBA00023012"/>
    </source>
</evidence>
<evidence type="ECO:0000256" key="3">
    <source>
        <dbReference type="ARBA" id="ARBA00022679"/>
    </source>
</evidence>
<dbReference type="InterPro" id="IPR036097">
    <property type="entry name" value="HisK_dim/P_sf"/>
</dbReference>
<sequence length="422" mass="45826">MCPAAYPDDEQARLQALRAHIDPADFKDDGLQAVAEMAARVVGVPIALVSVLEEHAQLFAGCVGLDGIDGTGRDAAFCAYTILEDGVLEVPDARADPRFADNPLVVGPPYARFYAGVPLESEDGYRIGTLCLIDAVPRRLDAAQRAQLVDMARMAGRLLRKLRQLREANASLETALEDAQQADRARRTFFASISHELRTPLNAVIGFAQVLEKQTYGPMPDPRCVDYARDIRQSGEHLLALINDILDISRLESGQHTLDPEELDLGDQVDWTLRMLEPLLEQQGASIEKGDGVAGTALLFDRRALRQLLLNLLSNAVKYAGPAGPIRVSAERTAEAVRIAVTDRGPGMDADTVGGLFQPFARARNTARGTEGTGLGLLLCKRWDGRPLRRHRCARMGALKNAIQGGGIHGEGYHDRAGLGEE</sequence>
<feature type="domain" description="Histidine kinase" evidence="7">
    <location>
        <begin position="192"/>
        <end position="382"/>
    </location>
</feature>